<evidence type="ECO:0000313" key="3">
    <source>
        <dbReference type="EMBL" id="KAJ3425270.1"/>
    </source>
</evidence>
<feature type="transmembrane region" description="Helical" evidence="2">
    <location>
        <begin position="222"/>
        <end position="243"/>
    </location>
</feature>
<feature type="transmembrane region" description="Helical" evidence="2">
    <location>
        <begin position="116"/>
        <end position="133"/>
    </location>
</feature>
<feature type="transmembrane region" description="Helical" evidence="2">
    <location>
        <begin position="255"/>
        <end position="274"/>
    </location>
</feature>
<gene>
    <name evidence="3" type="ORF">M0812_27705</name>
</gene>
<feature type="transmembrane region" description="Helical" evidence="2">
    <location>
        <begin position="154"/>
        <end position="183"/>
    </location>
</feature>
<feature type="compositionally biased region" description="Polar residues" evidence="1">
    <location>
        <begin position="351"/>
        <end position="361"/>
    </location>
</feature>
<feature type="transmembrane region" description="Helical" evidence="2">
    <location>
        <begin position="56"/>
        <end position="78"/>
    </location>
</feature>
<reference evidence="3" key="1">
    <citation type="submission" date="2022-08" db="EMBL/GenBank/DDBJ databases">
        <title>Novel sulphate-reducing endosymbionts in the free-living metamonad Anaeramoeba.</title>
        <authorList>
            <person name="Jerlstrom-Hultqvist J."/>
            <person name="Cepicka I."/>
            <person name="Gallot-Lavallee L."/>
            <person name="Salas-Leiva D."/>
            <person name="Curtis B.A."/>
            <person name="Zahonova K."/>
            <person name="Pipaliya S."/>
            <person name="Dacks J."/>
            <person name="Roger A.J."/>
        </authorList>
    </citation>
    <scope>NUCLEOTIDE SEQUENCE</scope>
    <source>
        <strain evidence="3">Busselton2</strain>
    </source>
</reference>
<dbReference type="PANTHER" id="PTHR39299:SF1">
    <property type="entry name" value="TRANSMEMBRANE PROTEIN"/>
    <property type="match status" value="1"/>
</dbReference>
<accession>A0AAV7Y8R5</accession>
<keyword evidence="2" id="KW-1133">Transmembrane helix</keyword>
<dbReference type="AlphaFoldDB" id="A0AAV7Y8R5"/>
<evidence type="ECO:0000256" key="2">
    <source>
        <dbReference type="SAM" id="Phobius"/>
    </source>
</evidence>
<feature type="transmembrane region" description="Helical" evidence="2">
    <location>
        <begin position="21"/>
        <end position="44"/>
    </location>
</feature>
<proteinExistence type="predicted"/>
<dbReference type="Proteomes" id="UP001146793">
    <property type="component" value="Unassembled WGS sequence"/>
</dbReference>
<evidence type="ECO:0000256" key="1">
    <source>
        <dbReference type="SAM" id="MobiDB-lite"/>
    </source>
</evidence>
<feature type="transmembrane region" description="Helical" evidence="2">
    <location>
        <begin position="85"/>
        <end position="104"/>
    </location>
</feature>
<feature type="transmembrane region" description="Helical" evidence="2">
    <location>
        <begin position="189"/>
        <end position="210"/>
    </location>
</feature>
<organism evidence="3 4">
    <name type="scientific">Anaeramoeba flamelloides</name>
    <dbReference type="NCBI Taxonomy" id="1746091"/>
    <lineage>
        <taxon>Eukaryota</taxon>
        <taxon>Metamonada</taxon>
        <taxon>Anaeramoebidae</taxon>
        <taxon>Anaeramoeba</taxon>
    </lineage>
</organism>
<name>A0AAV7Y8R5_9EUKA</name>
<comment type="caution">
    <text evidence="3">The sequence shown here is derived from an EMBL/GenBank/DDBJ whole genome shotgun (WGS) entry which is preliminary data.</text>
</comment>
<evidence type="ECO:0000313" key="4">
    <source>
        <dbReference type="Proteomes" id="UP001146793"/>
    </source>
</evidence>
<feature type="compositionally biased region" description="Acidic residues" evidence="1">
    <location>
        <begin position="302"/>
        <end position="314"/>
    </location>
</feature>
<keyword evidence="2" id="KW-0812">Transmembrane</keyword>
<keyword evidence="2" id="KW-0472">Membrane</keyword>
<dbReference type="PANTHER" id="PTHR39299">
    <property type="entry name" value="TRANSMEMBRANE PROTEIN"/>
    <property type="match status" value="1"/>
</dbReference>
<feature type="region of interest" description="Disordered" evidence="1">
    <location>
        <begin position="295"/>
        <end position="361"/>
    </location>
</feature>
<dbReference type="EMBL" id="JANTQA010000070">
    <property type="protein sequence ID" value="KAJ3425270.1"/>
    <property type="molecule type" value="Genomic_DNA"/>
</dbReference>
<sequence>MGSLSHKIRYWYLDLSLESKLFFLFVFLQAIGLIIVQTLGLVNYSDKENVSKATLIFYSIIFYLVIGFTLIFAFIIIWSNNVHRLVTFVIAISLLTLYAIYEIAKMPNNPRIQAEIAIVLCFDVIYGILLYRLKLNFDFKNLEKASADIGKQALYRIWSIFVSILHVDAMVNIVLLIAAAFFLLEVDDYEFWLDLFFVLLNTFWDWVGYVSNKDEIHMNTKIFLGTGFVQPFYLIAKLCMIWMQKKYKTIPRVPVTIMIIAGLMIRVLLIYFAFKSYKDFDKGRKHILHNKDGDKKPFLKNDDDDEDDDDDETSSENSSQKDESEDVESSKSSQSSDDNKSEKSQNDSSSGGFSTDPENQI</sequence>
<protein>
    <submittedName>
        <fullName evidence="3">Uncharacterized protein</fullName>
    </submittedName>
</protein>